<protein>
    <recommendedName>
        <fullName evidence="4">Cys-tRNA(Pro)/Cys-tRNA(Cys) deacylase</fullName>
        <ecNumber evidence="4">4.2.-.-</ecNumber>
    </recommendedName>
</protein>
<gene>
    <name evidence="6" type="ORF">CLOBOL_02027</name>
</gene>
<name>A8RMU2_ENTBW</name>
<dbReference type="HOGENOM" id="CLU_094875_3_0_9"/>
<dbReference type="PANTHER" id="PTHR30411">
    <property type="entry name" value="CYTOPLASMIC PROTEIN"/>
    <property type="match status" value="1"/>
</dbReference>
<dbReference type="EMBL" id="ABCC02000021">
    <property type="protein sequence ID" value="EDP17785.1"/>
    <property type="molecule type" value="Genomic_DNA"/>
</dbReference>
<keyword evidence="2 4" id="KW-0648">Protein biosynthesis</keyword>
<dbReference type="GO" id="GO:0016829">
    <property type="term" value="F:lyase activity"/>
    <property type="evidence" value="ECO:0007669"/>
    <property type="project" value="UniProtKB-KW"/>
</dbReference>
<evidence type="ECO:0000256" key="2">
    <source>
        <dbReference type="ARBA" id="ARBA00022917"/>
    </source>
</evidence>
<dbReference type="PANTHER" id="PTHR30411:SF0">
    <property type="entry name" value="CYS-TRNA(PRO)_CYS-TRNA(CYS) DEACYLASE YBAK"/>
    <property type="match status" value="1"/>
</dbReference>
<dbReference type="Proteomes" id="UP000005396">
    <property type="component" value="Unassembled WGS sequence"/>
</dbReference>
<dbReference type="CDD" id="cd00002">
    <property type="entry name" value="YbaK_deacylase"/>
    <property type="match status" value="1"/>
</dbReference>
<dbReference type="eggNOG" id="COG2606">
    <property type="taxonomic scope" value="Bacteria"/>
</dbReference>
<organism evidence="6 7">
    <name type="scientific">Enterocloster bolteae (strain ATCC BAA-613 / DSM 15670 / CCUG 46953 / JCM 12243 / WAL 16351)</name>
    <name type="common">Clostridium bolteae</name>
    <dbReference type="NCBI Taxonomy" id="411902"/>
    <lineage>
        <taxon>Bacteria</taxon>
        <taxon>Bacillati</taxon>
        <taxon>Bacillota</taxon>
        <taxon>Clostridia</taxon>
        <taxon>Lachnospirales</taxon>
        <taxon>Lachnospiraceae</taxon>
        <taxon>Enterocloster</taxon>
    </lineage>
</organism>
<dbReference type="GO" id="GO:0006412">
    <property type="term" value="P:translation"/>
    <property type="evidence" value="ECO:0007669"/>
    <property type="project" value="UniProtKB-KW"/>
</dbReference>
<dbReference type="InterPro" id="IPR004369">
    <property type="entry name" value="Prolyl-tRNA_editing_YbaK/EbsC"/>
</dbReference>
<sequence length="175" mass="19465">MIFLKHGPQGKAGRLKGVFGMVKTNVMRLLDAARIVYETGTYEVDENDLSGSHAADLMGVDHDRMYKTLVLKGEKKGYLVCCIPVDEELDLKKAARAAGEKKVEMIHVKDMFDITGYIRGGCSPIGMKKHFPTYIEEMAQLYDTIMVSAGQRGVQVTLSPEDLRSYLQGQFVSLV</sequence>
<dbReference type="GO" id="GO:0002161">
    <property type="term" value="F:aminoacyl-tRNA deacylase activity"/>
    <property type="evidence" value="ECO:0007669"/>
    <property type="project" value="InterPro"/>
</dbReference>
<dbReference type="AlphaFoldDB" id="A8RMU2"/>
<dbReference type="NCBIfam" id="TIGR00011">
    <property type="entry name" value="YbaK_EbsC"/>
    <property type="match status" value="1"/>
</dbReference>
<proteinExistence type="inferred from homology"/>
<dbReference type="SUPFAM" id="SSF55826">
    <property type="entry name" value="YbaK/ProRS associated domain"/>
    <property type="match status" value="1"/>
</dbReference>
<dbReference type="PaxDb" id="411902-CLOBOL_02027"/>
<dbReference type="PIRSF" id="PIRSF006181">
    <property type="entry name" value="EbsC_YbaK"/>
    <property type="match status" value="1"/>
</dbReference>
<reference evidence="6 7" key="1">
    <citation type="submission" date="2007-08" db="EMBL/GenBank/DDBJ databases">
        <authorList>
            <person name="Fulton L."/>
            <person name="Clifton S."/>
            <person name="Fulton B."/>
            <person name="Xu J."/>
            <person name="Minx P."/>
            <person name="Pepin K.H."/>
            <person name="Johnson M."/>
            <person name="Thiruvilangam P."/>
            <person name="Bhonagiri V."/>
            <person name="Nash W.E."/>
            <person name="Mardis E.R."/>
            <person name="Wilson R.K."/>
        </authorList>
    </citation>
    <scope>NUCLEOTIDE SEQUENCE [LARGE SCALE GENOMIC DNA]</scope>
    <source>
        <strain evidence="7">ATCC BAA-613 / DSM 15670 / CCUG 46953 / JCM 12243 / WAL 16351</strain>
    </source>
</reference>
<comment type="similarity">
    <text evidence="1 4">Belongs to the prolyl-tRNA editing family. YbaK/EbsC subfamily.</text>
</comment>
<dbReference type="Pfam" id="PF04073">
    <property type="entry name" value="tRNA_edit"/>
    <property type="match status" value="1"/>
</dbReference>
<evidence type="ECO:0000256" key="3">
    <source>
        <dbReference type="ARBA" id="ARBA00023239"/>
    </source>
</evidence>
<evidence type="ECO:0000256" key="1">
    <source>
        <dbReference type="ARBA" id="ARBA00009798"/>
    </source>
</evidence>
<reference evidence="6 7" key="2">
    <citation type="submission" date="2007-09" db="EMBL/GenBank/DDBJ databases">
        <title>Draft genome sequence of Clostridium bolteae (ATCC BAA-613).</title>
        <authorList>
            <person name="Sudarsanam P."/>
            <person name="Ley R."/>
            <person name="Guruge J."/>
            <person name="Turnbaugh P.J."/>
            <person name="Mahowald M."/>
            <person name="Liep D."/>
            <person name="Gordon J."/>
        </authorList>
    </citation>
    <scope>NUCLEOTIDE SEQUENCE [LARGE SCALE GENOMIC DNA]</scope>
    <source>
        <strain evidence="7">ATCC BAA-613 / DSM 15670 / CCUG 46953 / JCM 12243 / WAL 16351</strain>
    </source>
</reference>
<evidence type="ECO:0000259" key="5">
    <source>
        <dbReference type="Pfam" id="PF04073"/>
    </source>
</evidence>
<keyword evidence="3 4" id="KW-0456">Lyase</keyword>
<evidence type="ECO:0000313" key="7">
    <source>
        <dbReference type="Proteomes" id="UP000005396"/>
    </source>
</evidence>
<dbReference type="InterPro" id="IPR036754">
    <property type="entry name" value="YbaK/aa-tRNA-synt-asso_dom_sf"/>
</dbReference>
<feature type="domain" description="YbaK/aminoacyl-tRNA synthetase-associated" evidence="5">
    <location>
        <begin position="53"/>
        <end position="165"/>
    </location>
</feature>
<dbReference type="EC" id="4.2.-.-" evidence="4"/>
<accession>A8RMU2</accession>
<evidence type="ECO:0000313" key="6">
    <source>
        <dbReference type="EMBL" id="EDP17785.1"/>
    </source>
</evidence>
<dbReference type="Gene3D" id="3.90.960.10">
    <property type="entry name" value="YbaK/aminoacyl-tRNA synthetase-associated domain"/>
    <property type="match status" value="1"/>
</dbReference>
<dbReference type="InterPro" id="IPR007214">
    <property type="entry name" value="YbaK/aa-tRNA-synth-assoc-dom"/>
</dbReference>
<comment type="caution">
    <text evidence="6">The sequence shown here is derived from an EMBL/GenBank/DDBJ whole genome shotgun (WGS) entry which is preliminary data.</text>
</comment>
<evidence type="ECO:0000256" key="4">
    <source>
        <dbReference type="PIRNR" id="PIRNR006181"/>
    </source>
</evidence>